<keyword evidence="1" id="KW-0732">Signal</keyword>
<organism evidence="3 4">
    <name type="scientific">Epilithonimonas arachidiradicis</name>
    <dbReference type="NCBI Taxonomy" id="1617282"/>
    <lineage>
        <taxon>Bacteria</taxon>
        <taxon>Pseudomonadati</taxon>
        <taxon>Bacteroidota</taxon>
        <taxon>Flavobacteriia</taxon>
        <taxon>Flavobacteriales</taxon>
        <taxon>Weeksellaceae</taxon>
        <taxon>Chryseobacterium group</taxon>
        <taxon>Epilithonimonas</taxon>
    </lineage>
</organism>
<reference evidence="3 4" key="2">
    <citation type="submission" date="2018-09" db="EMBL/GenBank/DDBJ databases">
        <title>Genomic Encyclopedia of Archaeal and Bacterial Type Strains, Phase II (KMG-II): from individual species to whole genera.</title>
        <authorList>
            <person name="Goeker M."/>
        </authorList>
    </citation>
    <scope>NUCLEOTIDE SEQUENCE [LARGE SCALE GENOMIC DNA]</scope>
    <source>
        <strain evidence="3 4">DSM 27620</strain>
    </source>
</reference>
<comment type="caution">
    <text evidence="3">The sequence shown here is derived from an EMBL/GenBank/DDBJ whole genome shotgun (WGS) entry which is preliminary data.</text>
</comment>
<dbReference type="EMBL" id="BMCW01000005">
    <property type="protein sequence ID" value="GGG60903.1"/>
    <property type="molecule type" value="Genomic_DNA"/>
</dbReference>
<dbReference type="OrthoDB" id="9773938at2"/>
<gene>
    <name evidence="3" type="ORF">BXY58_2358</name>
    <name evidence="2" type="ORF">GCM10007332_23430</name>
</gene>
<dbReference type="PROSITE" id="PS51257">
    <property type="entry name" value="PROKAR_LIPOPROTEIN"/>
    <property type="match status" value="1"/>
</dbReference>
<protein>
    <recommendedName>
        <fullName evidence="6">YVTN family beta-propeller protein</fullName>
    </recommendedName>
</protein>
<dbReference type="SUPFAM" id="SSF50969">
    <property type="entry name" value="YVTN repeat-like/Quinoprotein amine dehydrogenase"/>
    <property type="match status" value="1"/>
</dbReference>
<dbReference type="Gene3D" id="2.130.10.10">
    <property type="entry name" value="YVTN repeat-like/Quinoprotein amine dehydrogenase"/>
    <property type="match status" value="1"/>
</dbReference>
<evidence type="ECO:0000313" key="4">
    <source>
        <dbReference type="Proteomes" id="UP000285906"/>
    </source>
</evidence>
<evidence type="ECO:0000256" key="1">
    <source>
        <dbReference type="SAM" id="SignalP"/>
    </source>
</evidence>
<proteinExistence type="predicted"/>
<dbReference type="Proteomes" id="UP000658202">
    <property type="component" value="Unassembled WGS sequence"/>
</dbReference>
<dbReference type="InterPro" id="IPR011044">
    <property type="entry name" value="Quino_amine_DH_bsu"/>
</dbReference>
<accession>A0A420D8E1</accession>
<dbReference type="EMBL" id="RAQH01000006">
    <property type="protein sequence ID" value="RKE86941.1"/>
    <property type="molecule type" value="Genomic_DNA"/>
</dbReference>
<dbReference type="Pfam" id="PF16819">
    <property type="entry name" value="DUF5074"/>
    <property type="match status" value="1"/>
</dbReference>
<feature type="signal peptide" evidence="1">
    <location>
        <begin position="1"/>
        <end position="19"/>
    </location>
</feature>
<evidence type="ECO:0000313" key="3">
    <source>
        <dbReference type="EMBL" id="RKE86941.1"/>
    </source>
</evidence>
<reference evidence="2" key="1">
    <citation type="journal article" date="2014" name="Int. J. Syst. Evol. Microbiol.">
        <title>Complete genome of a new Firmicutes species belonging to the dominant human colonic microbiota ('Ruminococcus bicirculans') reveals two chromosomes and a selective capacity to utilize plant glucans.</title>
        <authorList>
            <consortium name="NISC Comparative Sequencing Program"/>
            <person name="Wegmann U."/>
            <person name="Louis P."/>
            <person name="Goesmann A."/>
            <person name="Henrissat B."/>
            <person name="Duncan S.H."/>
            <person name="Flint H.J."/>
        </authorList>
    </citation>
    <scope>NUCLEOTIDE SEQUENCE</scope>
    <source>
        <strain evidence="2">CCM 8490</strain>
    </source>
</reference>
<evidence type="ECO:0000313" key="2">
    <source>
        <dbReference type="EMBL" id="GGG60903.1"/>
    </source>
</evidence>
<name>A0A420D8E1_9FLAO</name>
<feature type="chain" id="PRO_5019213853" description="YVTN family beta-propeller protein" evidence="1">
    <location>
        <begin position="20"/>
        <end position="343"/>
    </location>
</feature>
<dbReference type="InterPro" id="IPR031815">
    <property type="entry name" value="DUF5074"/>
</dbReference>
<dbReference type="RefSeq" id="WP_120213961.1">
    <property type="nucleotide sequence ID" value="NZ_BMCW01000005.1"/>
</dbReference>
<reference evidence="5" key="3">
    <citation type="journal article" date="2019" name="Int. J. Syst. Evol. Microbiol.">
        <title>The Global Catalogue of Microorganisms (GCM) 10K type strain sequencing project: providing services to taxonomists for standard genome sequencing and annotation.</title>
        <authorList>
            <consortium name="The Broad Institute Genomics Platform"/>
            <consortium name="The Broad Institute Genome Sequencing Center for Infectious Disease"/>
            <person name="Wu L."/>
            <person name="Ma J."/>
        </authorList>
    </citation>
    <scope>NUCLEOTIDE SEQUENCE [LARGE SCALE GENOMIC DNA]</scope>
    <source>
        <strain evidence="5">CCM 8490</strain>
    </source>
</reference>
<sequence length="343" mass="37785">MKINNLLTCFFASALLLVASCNDDDFDFENQEKSYSGILVSNEGNFGTPSGDVSFIPTDFSTIENGIYKKVNNADLGDVVNNIGFSGDQAYIVANNSNKIEVVNRFRFNKTATITDNVKQPRYITFANNSFYVTNSTYMGDQYVAVYNSANNNFVKKINFTDTVERIVSAGNKVFVQHASYGFGNKISVINSANEVEKLITLPHGQITKTVSVDNVVYTLTNDYVDTYLYQINAAGEITKETKYAGIPNGENLSVENSKVVFNSKGNVYVTDLSSTSTPVPTFTIAPFTDYSTIYTLEVLNGKIFISDVKDYKEASKISVYSLTGNLEKTFSAGIITGGFYKN</sequence>
<reference evidence="2" key="4">
    <citation type="submission" date="2024-05" db="EMBL/GenBank/DDBJ databases">
        <authorList>
            <person name="Sun Q."/>
            <person name="Sedlacek I."/>
        </authorList>
    </citation>
    <scope>NUCLEOTIDE SEQUENCE</scope>
    <source>
        <strain evidence="2">CCM 8490</strain>
    </source>
</reference>
<evidence type="ECO:0000313" key="5">
    <source>
        <dbReference type="Proteomes" id="UP000658202"/>
    </source>
</evidence>
<dbReference type="AlphaFoldDB" id="A0A420D8E1"/>
<keyword evidence="5" id="KW-1185">Reference proteome</keyword>
<dbReference type="InterPro" id="IPR015943">
    <property type="entry name" value="WD40/YVTN_repeat-like_dom_sf"/>
</dbReference>
<evidence type="ECO:0008006" key="6">
    <source>
        <dbReference type="Google" id="ProtNLM"/>
    </source>
</evidence>
<dbReference type="Proteomes" id="UP000285906">
    <property type="component" value="Unassembled WGS sequence"/>
</dbReference>